<feature type="domain" description="PDZ" evidence="1">
    <location>
        <begin position="49"/>
        <end position="146"/>
    </location>
</feature>
<dbReference type="Proteomes" id="UP000019132">
    <property type="component" value="Unassembled WGS sequence"/>
</dbReference>
<keyword evidence="3" id="KW-1185">Reference proteome</keyword>
<evidence type="ECO:0000259" key="1">
    <source>
        <dbReference type="PROSITE" id="PS50106"/>
    </source>
</evidence>
<dbReference type="EnsemblProtists" id="PYU1_T010179">
    <property type="protein sequence ID" value="PYU1_T010179"/>
    <property type="gene ID" value="PYU1_G010159"/>
</dbReference>
<protein>
    <recommendedName>
        <fullName evidence="1">PDZ domain-containing protein</fullName>
    </recommendedName>
</protein>
<dbReference type="PROSITE" id="PS50106">
    <property type="entry name" value="PDZ"/>
    <property type="match status" value="1"/>
</dbReference>
<reference evidence="3" key="2">
    <citation type="submission" date="2010-04" db="EMBL/GenBank/DDBJ databases">
        <authorList>
            <person name="Buell R."/>
            <person name="Hamilton J."/>
            <person name="Hostetler J."/>
        </authorList>
    </citation>
    <scope>NUCLEOTIDE SEQUENCE [LARGE SCALE GENOMIC DNA]</scope>
    <source>
        <strain evidence="3">DAOM:BR144</strain>
    </source>
</reference>
<name>K3WYY0_GLOUD</name>
<dbReference type="STRING" id="431595.K3WYY0"/>
<organism evidence="2 3">
    <name type="scientific">Globisporangium ultimum (strain ATCC 200006 / CBS 805.95 / DAOM BR144)</name>
    <name type="common">Pythium ultimum</name>
    <dbReference type="NCBI Taxonomy" id="431595"/>
    <lineage>
        <taxon>Eukaryota</taxon>
        <taxon>Sar</taxon>
        <taxon>Stramenopiles</taxon>
        <taxon>Oomycota</taxon>
        <taxon>Peronosporomycetes</taxon>
        <taxon>Pythiales</taxon>
        <taxon>Pythiaceae</taxon>
        <taxon>Globisporangium</taxon>
    </lineage>
</organism>
<reference evidence="3" key="1">
    <citation type="journal article" date="2010" name="Genome Biol.">
        <title>Genome sequence of the necrotrophic plant pathogen Pythium ultimum reveals original pathogenicity mechanisms and effector repertoire.</title>
        <authorList>
            <person name="Levesque C.A."/>
            <person name="Brouwer H."/>
            <person name="Cano L."/>
            <person name="Hamilton J.P."/>
            <person name="Holt C."/>
            <person name="Huitema E."/>
            <person name="Raffaele S."/>
            <person name="Robideau G.P."/>
            <person name="Thines M."/>
            <person name="Win J."/>
            <person name="Zerillo M.M."/>
            <person name="Beakes G.W."/>
            <person name="Boore J.L."/>
            <person name="Busam D."/>
            <person name="Dumas B."/>
            <person name="Ferriera S."/>
            <person name="Fuerstenberg S.I."/>
            <person name="Gachon C.M."/>
            <person name="Gaulin E."/>
            <person name="Govers F."/>
            <person name="Grenville-Briggs L."/>
            <person name="Horner N."/>
            <person name="Hostetler J."/>
            <person name="Jiang R.H."/>
            <person name="Johnson J."/>
            <person name="Krajaejun T."/>
            <person name="Lin H."/>
            <person name="Meijer H.J."/>
            <person name="Moore B."/>
            <person name="Morris P."/>
            <person name="Phuntmart V."/>
            <person name="Puiu D."/>
            <person name="Shetty J."/>
            <person name="Stajich J.E."/>
            <person name="Tripathy S."/>
            <person name="Wawra S."/>
            <person name="van West P."/>
            <person name="Whitty B.R."/>
            <person name="Coutinho P.M."/>
            <person name="Henrissat B."/>
            <person name="Martin F."/>
            <person name="Thomas P.D."/>
            <person name="Tyler B.M."/>
            <person name="De Vries R.P."/>
            <person name="Kamoun S."/>
            <person name="Yandell M."/>
            <person name="Tisserat N."/>
            <person name="Buell C.R."/>
        </authorList>
    </citation>
    <scope>NUCLEOTIDE SEQUENCE</scope>
    <source>
        <strain evidence="3">DAOM:BR144</strain>
    </source>
</reference>
<dbReference type="VEuPathDB" id="FungiDB:PYU1_G010159"/>
<dbReference type="InParanoid" id="K3WYY0"/>
<dbReference type="InterPro" id="IPR036034">
    <property type="entry name" value="PDZ_sf"/>
</dbReference>
<dbReference type="Gene3D" id="2.30.42.10">
    <property type="match status" value="1"/>
</dbReference>
<dbReference type="EMBL" id="GL376623">
    <property type="status" value="NOT_ANNOTATED_CDS"/>
    <property type="molecule type" value="Genomic_DNA"/>
</dbReference>
<accession>K3WYY0</accession>
<reference evidence="2" key="3">
    <citation type="submission" date="2015-02" db="UniProtKB">
        <authorList>
            <consortium name="EnsemblProtists"/>
        </authorList>
    </citation>
    <scope>IDENTIFICATION</scope>
    <source>
        <strain evidence="2">DAOM BR144</strain>
    </source>
</reference>
<dbReference type="HOGENOM" id="CLU_669948_0_0_1"/>
<dbReference type="SUPFAM" id="SSF50156">
    <property type="entry name" value="PDZ domain-like"/>
    <property type="match status" value="1"/>
</dbReference>
<dbReference type="InterPro" id="IPR001478">
    <property type="entry name" value="PDZ"/>
</dbReference>
<dbReference type="OMA" id="WTEFHRL"/>
<dbReference type="eggNOG" id="ENOG502SF91">
    <property type="taxonomic scope" value="Eukaryota"/>
</dbReference>
<sequence length="411" mass="47000">MSEPSRFAREPSADVARECGADLLQQQEQRAVESELEVGTVAASSTAFKVAIEKTENGFGIFFTKREQEGDSGPNQCLVVDGFVEDPSDADDGLPYKTERIAKVLQVGDVLIGINEADCQKMDPMEIIRLLRSAPLGVNTFLFRRYHGVLADKCDDDHLERKDTPASITQSLRGVLRKVRTKIKEGIEGDEEQLLQEQQEQELFEKTWLAEFDRLKQEYETKWETCTYTADEFCGLLYHSGDQQQKEYLLREYPVLIEAWKYANLSAPSIRIRPDWPSPKVSYAEPIVYHPFATPESDNQRIERSVMQQIAFSPSLYKVLETLQREFMWRRRDVLAFGVRLEAAEIYCCTDLVLALEMRSAYFERNFQSIAYPRLTKALCRALLQRAQSVAKDVEDMSGKSMDQLKVNNAA</sequence>
<dbReference type="AlphaFoldDB" id="K3WYY0"/>
<proteinExistence type="predicted"/>
<evidence type="ECO:0000313" key="2">
    <source>
        <dbReference type="EnsemblProtists" id="PYU1_T010179"/>
    </source>
</evidence>
<evidence type="ECO:0000313" key="3">
    <source>
        <dbReference type="Proteomes" id="UP000019132"/>
    </source>
</evidence>